<evidence type="ECO:0000313" key="2">
    <source>
        <dbReference type="EMBL" id="EAY27302.1"/>
    </source>
</evidence>
<evidence type="ECO:0000313" key="3">
    <source>
        <dbReference type="Proteomes" id="UP000004095"/>
    </source>
</evidence>
<accession>A1ZQZ7</accession>
<dbReference type="InterPro" id="IPR052715">
    <property type="entry name" value="RAYT_transposase"/>
</dbReference>
<dbReference type="EMBL" id="AAWS01000025">
    <property type="protein sequence ID" value="EAY27302.1"/>
    <property type="molecule type" value="Genomic_DNA"/>
</dbReference>
<dbReference type="RefSeq" id="WP_002700005.1">
    <property type="nucleotide sequence ID" value="NZ_AAWS01000025.1"/>
</dbReference>
<gene>
    <name evidence="2" type="ORF">M23134_06612</name>
</gene>
<dbReference type="Proteomes" id="UP000004095">
    <property type="component" value="Unassembled WGS sequence"/>
</dbReference>
<dbReference type="Gene3D" id="3.30.70.1290">
    <property type="entry name" value="Transposase IS200-like"/>
    <property type="match status" value="1"/>
</dbReference>
<dbReference type="GO" id="GO:0004803">
    <property type="term" value="F:transposase activity"/>
    <property type="evidence" value="ECO:0007669"/>
    <property type="project" value="InterPro"/>
</dbReference>
<comment type="caution">
    <text evidence="2">The sequence shown here is derived from an EMBL/GenBank/DDBJ whole genome shotgun (WGS) entry which is preliminary data.</text>
</comment>
<keyword evidence="3" id="KW-1185">Reference proteome</keyword>
<dbReference type="PANTHER" id="PTHR36966:SF1">
    <property type="entry name" value="REP-ASSOCIATED TYROSINE TRANSPOSASE"/>
    <property type="match status" value="1"/>
</dbReference>
<dbReference type="GO" id="GO:0006313">
    <property type="term" value="P:DNA transposition"/>
    <property type="evidence" value="ECO:0007669"/>
    <property type="project" value="InterPro"/>
</dbReference>
<protein>
    <recommendedName>
        <fullName evidence="1">Transposase IS200-like domain-containing protein</fullName>
    </recommendedName>
</protein>
<name>A1ZQZ7_MICM2</name>
<dbReference type="PANTHER" id="PTHR36966">
    <property type="entry name" value="REP-ASSOCIATED TYROSINE TRANSPOSASE"/>
    <property type="match status" value="1"/>
</dbReference>
<dbReference type="AlphaFoldDB" id="A1ZQZ7"/>
<sequence>MENNSKKFYERRSIRLPDYDYTQESLYYITLCCQHRLKLFGEVVNSELMPNAAGKMVEEEWKALTTRFPEIRLHAYVVMPNHFHAIVEMCSTEQMDSKNEKSPTLGNVIAGFKSIVTVNYIRGVKELGWQPFDKKVWQRNYWEHIIRNDQAYQKITDYIIENPIYWKEDDLYT</sequence>
<dbReference type="SUPFAM" id="SSF143422">
    <property type="entry name" value="Transposase IS200-like"/>
    <property type="match status" value="1"/>
</dbReference>
<dbReference type="eggNOG" id="COG1943">
    <property type="taxonomic scope" value="Bacteria"/>
</dbReference>
<evidence type="ECO:0000259" key="1">
    <source>
        <dbReference type="SMART" id="SM01321"/>
    </source>
</evidence>
<dbReference type="SMART" id="SM01321">
    <property type="entry name" value="Y1_Tnp"/>
    <property type="match status" value="1"/>
</dbReference>
<proteinExistence type="predicted"/>
<organism evidence="2 3">
    <name type="scientific">Microscilla marina ATCC 23134</name>
    <dbReference type="NCBI Taxonomy" id="313606"/>
    <lineage>
        <taxon>Bacteria</taxon>
        <taxon>Pseudomonadati</taxon>
        <taxon>Bacteroidota</taxon>
        <taxon>Cytophagia</taxon>
        <taxon>Cytophagales</taxon>
        <taxon>Microscillaceae</taxon>
        <taxon>Microscilla</taxon>
    </lineage>
</organism>
<feature type="domain" description="Transposase IS200-like" evidence="1">
    <location>
        <begin position="22"/>
        <end position="162"/>
    </location>
</feature>
<dbReference type="InterPro" id="IPR002686">
    <property type="entry name" value="Transposase_17"/>
</dbReference>
<dbReference type="InterPro" id="IPR036515">
    <property type="entry name" value="Transposase_17_sf"/>
</dbReference>
<dbReference type="OrthoDB" id="9794403at2"/>
<dbReference type="GO" id="GO:0043565">
    <property type="term" value="F:sequence-specific DNA binding"/>
    <property type="evidence" value="ECO:0007669"/>
    <property type="project" value="TreeGrafter"/>
</dbReference>
<reference evidence="2 3" key="1">
    <citation type="submission" date="2007-01" db="EMBL/GenBank/DDBJ databases">
        <authorList>
            <person name="Haygood M."/>
            <person name="Podell S."/>
            <person name="Anderson C."/>
            <person name="Hopkinson B."/>
            <person name="Roe K."/>
            <person name="Barbeau K."/>
            <person name="Gaasterland T."/>
            <person name="Ferriera S."/>
            <person name="Johnson J."/>
            <person name="Kravitz S."/>
            <person name="Beeson K."/>
            <person name="Sutton G."/>
            <person name="Rogers Y.-H."/>
            <person name="Friedman R."/>
            <person name="Frazier M."/>
            <person name="Venter J.C."/>
        </authorList>
    </citation>
    <scope>NUCLEOTIDE SEQUENCE [LARGE SCALE GENOMIC DNA]</scope>
    <source>
        <strain evidence="2 3">ATCC 23134</strain>
    </source>
</reference>